<name>A0ABY8XJJ4_9PSEU</name>
<gene>
    <name evidence="5" type="ORF">QP939_44350</name>
</gene>
<protein>
    <submittedName>
        <fullName evidence="5">Helix-turn-helix transcriptional regulator</fullName>
    </submittedName>
</protein>
<dbReference type="InterPro" id="IPR018062">
    <property type="entry name" value="HTH_AraC-typ_CS"/>
</dbReference>
<evidence type="ECO:0000256" key="1">
    <source>
        <dbReference type="ARBA" id="ARBA00023015"/>
    </source>
</evidence>
<dbReference type="EMBL" id="CP127173">
    <property type="protein sequence ID" value="WIV55768.1"/>
    <property type="molecule type" value="Genomic_DNA"/>
</dbReference>
<evidence type="ECO:0000256" key="2">
    <source>
        <dbReference type="ARBA" id="ARBA00023125"/>
    </source>
</evidence>
<dbReference type="Proteomes" id="UP001227101">
    <property type="component" value="Chromosome"/>
</dbReference>
<keyword evidence="6" id="KW-1185">Reference proteome</keyword>
<dbReference type="Gene3D" id="1.10.10.60">
    <property type="entry name" value="Homeodomain-like"/>
    <property type="match status" value="2"/>
</dbReference>
<dbReference type="PANTHER" id="PTHR46796:SF6">
    <property type="entry name" value="ARAC SUBFAMILY"/>
    <property type="match status" value="1"/>
</dbReference>
<evidence type="ECO:0000259" key="4">
    <source>
        <dbReference type="PROSITE" id="PS01124"/>
    </source>
</evidence>
<dbReference type="PROSITE" id="PS01124">
    <property type="entry name" value="HTH_ARAC_FAMILY_2"/>
    <property type="match status" value="1"/>
</dbReference>
<dbReference type="InterPro" id="IPR050204">
    <property type="entry name" value="AraC_XylS_family_regulators"/>
</dbReference>
<dbReference type="PANTHER" id="PTHR46796">
    <property type="entry name" value="HTH-TYPE TRANSCRIPTIONAL ACTIVATOR RHAS-RELATED"/>
    <property type="match status" value="1"/>
</dbReference>
<dbReference type="Pfam" id="PF12833">
    <property type="entry name" value="HTH_18"/>
    <property type="match status" value="1"/>
</dbReference>
<accession>A0ABY8XJJ4</accession>
<keyword evidence="3" id="KW-0804">Transcription</keyword>
<dbReference type="InterPro" id="IPR020449">
    <property type="entry name" value="Tscrpt_reg_AraC-type_HTH"/>
</dbReference>
<sequence length="294" mass="31997">MSEALTQDPGPAARVRLCSRRDNGWSSLQVRLLDNAEEAELDLPPGPDQVIVLVTRGTTTIESHHGATWRRAAYVPGSIGLTAPGHPTRLRWRGPERTATTHIHLPGPLIDRTALDLWGRDAARLGRPDALSVEDPVLASVVEALGAAALAGADELYAESAATFLAVHLLTRHAVAPPPREIGRDELRTRRAVQFIRDNHHLPLSLADMAAAADLSTFHFLRVFKTATGQTPYRYLTRIRVERACRHLERGVLSVTEIAQACGFATPSRFASAFRAQIGQSPSAYRTAVRGPAQ</sequence>
<dbReference type="InterPro" id="IPR018060">
    <property type="entry name" value="HTH_AraC"/>
</dbReference>
<reference evidence="5 6" key="1">
    <citation type="submission" date="2023-06" db="EMBL/GenBank/DDBJ databases">
        <authorList>
            <person name="Oyuntsetseg B."/>
            <person name="Kim S.B."/>
        </authorList>
    </citation>
    <scope>NUCLEOTIDE SEQUENCE [LARGE SCALE GENOMIC DNA]</scope>
    <source>
        <strain evidence="5 6">2-2</strain>
    </source>
</reference>
<keyword evidence="1" id="KW-0805">Transcription regulation</keyword>
<evidence type="ECO:0000256" key="3">
    <source>
        <dbReference type="ARBA" id="ARBA00023163"/>
    </source>
</evidence>
<organism evidence="5 6">
    <name type="scientific">Amycolatopsis nalaikhensis</name>
    <dbReference type="NCBI Taxonomy" id="715472"/>
    <lineage>
        <taxon>Bacteria</taxon>
        <taxon>Bacillati</taxon>
        <taxon>Actinomycetota</taxon>
        <taxon>Actinomycetes</taxon>
        <taxon>Pseudonocardiales</taxon>
        <taxon>Pseudonocardiaceae</taxon>
        <taxon>Amycolatopsis</taxon>
    </lineage>
</organism>
<evidence type="ECO:0000313" key="5">
    <source>
        <dbReference type="EMBL" id="WIV55768.1"/>
    </source>
</evidence>
<dbReference type="InterPro" id="IPR009057">
    <property type="entry name" value="Homeodomain-like_sf"/>
</dbReference>
<dbReference type="SUPFAM" id="SSF46689">
    <property type="entry name" value="Homeodomain-like"/>
    <property type="match status" value="2"/>
</dbReference>
<dbReference type="SMART" id="SM00342">
    <property type="entry name" value="HTH_ARAC"/>
    <property type="match status" value="1"/>
</dbReference>
<feature type="domain" description="HTH araC/xylS-type" evidence="4">
    <location>
        <begin position="190"/>
        <end position="288"/>
    </location>
</feature>
<proteinExistence type="predicted"/>
<keyword evidence="2" id="KW-0238">DNA-binding</keyword>
<dbReference type="RefSeq" id="WP_285452829.1">
    <property type="nucleotide sequence ID" value="NZ_CP127173.1"/>
</dbReference>
<evidence type="ECO:0000313" key="6">
    <source>
        <dbReference type="Proteomes" id="UP001227101"/>
    </source>
</evidence>
<dbReference type="PRINTS" id="PR00032">
    <property type="entry name" value="HTHARAC"/>
</dbReference>
<dbReference type="PROSITE" id="PS00041">
    <property type="entry name" value="HTH_ARAC_FAMILY_1"/>
    <property type="match status" value="1"/>
</dbReference>